<evidence type="ECO:0000313" key="2">
    <source>
        <dbReference type="EMBL" id="EPS27391.1"/>
    </source>
</evidence>
<dbReference type="Proteomes" id="UP000019376">
    <property type="component" value="Unassembled WGS sequence"/>
</dbReference>
<evidence type="ECO:0000256" key="1">
    <source>
        <dbReference type="SAM" id="MobiDB-lite"/>
    </source>
</evidence>
<dbReference type="EMBL" id="KB644410">
    <property type="protein sequence ID" value="EPS27391.1"/>
    <property type="molecule type" value="Genomic_DNA"/>
</dbReference>
<dbReference type="HOGENOM" id="CLU_3087962_0_0_1"/>
<feature type="region of interest" description="Disordered" evidence="1">
    <location>
        <begin position="1"/>
        <end position="21"/>
    </location>
</feature>
<proteinExistence type="predicted"/>
<reference evidence="2 3" key="1">
    <citation type="journal article" date="2013" name="PLoS ONE">
        <title>Genomic and secretomic analyses reveal unique features of the lignocellulolytic enzyme system of Penicillium decumbens.</title>
        <authorList>
            <person name="Liu G."/>
            <person name="Zhang L."/>
            <person name="Wei X."/>
            <person name="Zou G."/>
            <person name="Qin Y."/>
            <person name="Ma L."/>
            <person name="Li J."/>
            <person name="Zheng H."/>
            <person name="Wang S."/>
            <person name="Wang C."/>
            <person name="Xun L."/>
            <person name="Zhao G.-P."/>
            <person name="Zhou Z."/>
            <person name="Qu Y."/>
        </authorList>
    </citation>
    <scope>NUCLEOTIDE SEQUENCE [LARGE SCALE GENOMIC DNA]</scope>
    <source>
        <strain evidence="3">114-2 / CGMCC 5302</strain>
    </source>
</reference>
<evidence type="ECO:0000313" key="3">
    <source>
        <dbReference type="Proteomes" id="UP000019376"/>
    </source>
</evidence>
<keyword evidence="3" id="KW-1185">Reference proteome</keyword>
<accession>S7ZFH8</accession>
<sequence length="52" mass="5944">MVGAIRGSRSTDTRGNLAPPNNREFLRISVIERSLHYATFAICDVPFCKEFW</sequence>
<dbReference type="AlphaFoldDB" id="S7ZFH8"/>
<organism evidence="2 3">
    <name type="scientific">Penicillium oxalicum (strain 114-2 / CGMCC 5302)</name>
    <name type="common">Penicillium decumbens</name>
    <dbReference type="NCBI Taxonomy" id="933388"/>
    <lineage>
        <taxon>Eukaryota</taxon>
        <taxon>Fungi</taxon>
        <taxon>Dikarya</taxon>
        <taxon>Ascomycota</taxon>
        <taxon>Pezizomycotina</taxon>
        <taxon>Eurotiomycetes</taxon>
        <taxon>Eurotiomycetidae</taxon>
        <taxon>Eurotiales</taxon>
        <taxon>Aspergillaceae</taxon>
        <taxon>Penicillium</taxon>
    </lineage>
</organism>
<name>S7ZFH8_PENO1</name>
<protein>
    <submittedName>
        <fullName evidence="2">Uncharacterized protein</fullName>
    </submittedName>
</protein>
<gene>
    <name evidence="2" type="ORF">PDE_02334</name>
</gene>